<accession>A0A6S7H8G0</accession>
<sequence>MYVSSSCETILLIDSGLFAQVSLINTLGVIIQEMLDSYIQSIGYIQSGRIDKYPSNSSM</sequence>
<evidence type="ECO:0000313" key="2">
    <source>
        <dbReference type="Proteomes" id="UP001152795"/>
    </source>
</evidence>
<proteinExistence type="predicted"/>
<reference evidence="1" key="1">
    <citation type="submission" date="2020-04" db="EMBL/GenBank/DDBJ databases">
        <authorList>
            <person name="Alioto T."/>
            <person name="Alioto T."/>
            <person name="Gomez Garrido J."/>
        </authorList>
    </citation>
    <scope>NUCLEOTIDE SEQUENCE</scope>
    <source>
        <strain evidence="1">A484AB</strain>
    </source>
</reference>
<keyword evidence="2" id="KW-1185">Reference proteome</keyword>
<name>A0A6S7H8G0_PARCT</name>
<evidence type="ECO:0000313" key="1">
    <source>
        <dbReference type="EMBL" id="CAB3992311.1"/>
    </source>
</evidence>
<dbReference type="EMBL" id="CACRXK020002021">
    <property type="protein sequence ID" value="CAB3992311.1"/>
    <property type="molecule type" value="Genomic_DNA"/>
</dbReference>
<comment type="caution">
    <text evidence="1">The sequence shown here is derived from an EMBL/GenBank/DDBJ whole genome shotgun (WGS) entry which is preliminary data.</text>
</comment>
<feature type="non-terminal residue" evidence="1">
    <location>
        <position position="59"/>
    </location>
</feature>
<protein>
    <submittedName>
        <fullName evidence="1">Uncharacterized protein</fullName>
    </submittedName>
</protein>
<organism evidence="1 2">
    <name type="scientific">Paramuricea clavata</name>
    <name type="common">Red gorgonian</name>
    <name type="synonym">Violescent sea-whip</name>
    <dbReference type="NCBI Taxonomy" id="317549"/>
    <lineage>
        <taxon>Eukaryota</taxon>
        <taxon>Metazoa</taxon>
        <taxon>Cnidaria</taxon>
        <taxon>Anthozoa</taxon>
        <taxon>Octocorallia</taxon>
        <taxon>Malacalcyonacea</taxon>
        <taxon>Plexauridae</taxon>
        <taxon>Paramuricea</taxon>
    </lineage>
</organism>
<dbReference type="AlphaFoldDB" id="A0A6S7H8G0"/>
<dbReference type="Proteomes" id="UP001152795">
    <property type="component" value="Unassembled WGS sequence"/>
</dbReference>
<gene>
    <name evidence="1" type="ORF">PACLA_8A012268</name>
</gene>